<evidence type="ECO:0000259" key="2">
    <source>
        <dbReference type="Pfam" id="PF00004"/>
    </source>
</evidence>
<dbReference type="SUPFAM" id="SSF52540">
    <property type="entry name" value="P-loop containing nucleoside triphosphate hydrolases"/>
    <property type="match status" value="1"/>
</dbReference>
<feature type="region of interest" description="Disordered" evidence="1">
    <location>
        <begin position="1"/>
        <end position="23"/>
    </location>
</feature>
<proteinExistence type="predicted"/>
<feature type="compositionally biased region" description="Basic and acidic residues" evidence="1">
    <location>
        <begin position="1"/>
        <end position="15"/>
    </location>
</feature>
<gene>
    <name evidence="4" type="ORF">JI435_051350</name>
</gene>
<evidence type="ECO:0000313" key="5">
    <source>
        <dbReference type="Proteomes" id="UP000663193"/>
    </source>
</evidence>
<dbReference type="Proteomes" id="UP000663193">
    <property type="component" value="Chromosome 13"/>
</dbReference>
<feature type="domain" description="ATPase AAA-type core" evidence="2">
    <location>
        <begin position="511"/>
        <end position="555"/>
    </location>
</feature>
<dbReference type="InterPro" id="IPR027417">
    <property type="entry name" value="P-loop_NTPase"/>
</dbReference>
<dbReference type="InterPro" id="IPR003959">
    <property type="entry name" value="ATPase_AAA_core"/>
</dbReference>
<accession>A0A7U2FFZ1</accession>
<keyword evidence="5" id="KW-1185">Reference proteome</keyword>
<dbReference type="Pfam" id="PF22942">
    <property type="entry name" value="DUF7025"/>
    <property type="match status" value="1"/>
</dbReference>
<organism evidence="4 5">
    <name type="scientific">Phaeosphaeria nodorum (strain SN15 / ATCC MYA-4574 / FGSC 10173)</name>
    <name type="common">Glume blotch fungus</name>
    <name type="synonym">Parastagonospora nodorum</name>
    <dbReference type="NCBI Taxonomy" id="321614"/>
    <lineage>
        <taxon>Eukaryota</taxon>
        <taxon>Fungi</taxon>
        <taxon>Dikarya</taxon>
        <taxon>Ascomycota</taxon>
        <taxon>Pezizomycotina</taxon>
        <taxon>Dothideomycetes</taxon>
        <taxon>Pleosporomycetidae</taxon>
        <taxon>Pleosporales</taxon>
        <taxon>Pleosporineae</taxon>
        <taxon>Phaeosphaeriaceae</taxon>
        <taxon>Parastagonospora</taxon>
    </lineage>
</organism>
<dbReference type="InterPro" id="IPR054289">
    <property type="entry name" value="DUF7025"/>
</dbReference>
<dbReference type="AlphaFoldDB" id="A0A7U2FFZ1"/>
<reference evidence="5" key="1">
    <citation type="journal article" date="2021" name="BMC Genomics">
        <title>Chromosome-level genome assembly and manually-curated proteome of model necrotroph Parastagonospora nodorum Sn15 reveals a genome-wide trove of candidate effector homologs, and redundancy of virulence-related functions within an accessory chromosome.</title>
        <authorList>
            <person name="Bertazzoni S."/>
            <person name="Jones D.A.B."/>
            <person name="Phan H.T."/>
            <person name="Tan K.-C."/>
            <person name="Hane J.K."/>
        </authorList>
    </citation>
    <scope>NUCLEOTIDE SEQUENCE [LARGE SCALE GENOMIC DNA]</scope>
    <source>
        <strain evidence="5">SN15 / ATCC MYA-4574 / FGSC 10173)</strain>
    </source>
</reference>
<dbReference type="PANTHER" id="PTHR46411">
    <property type="entry name" value="FAMILY ATPASE, PUTATIVE-RELATED"/>
    <property type="match status" value="1"/>
</dbReference>
<sequence length="873" mass="100792">MDIHINKKRCRDDTSPRSPTGSQIDAQSVNVRLGIVESGYIVVHCVECTRKDLYHEHHDSSADYFDIPLLPARSNRTTHLHGEKPLHDLESYLEDHPALSFAVYMTYDCSAHHDEFKDSFKRMPMPYMDSVVAHQARPYFYTLPRDTEPATPRAEKLILSAGLDQALDMFLETSRRKASRGEEDDQKHEPLSIRQHPKSLVYPYLELYYRNQELREQTVRQTALPIVANTELVHMRNLSWYLEARLSSEFAEAEGLFHRGLTNRKHWAKLYRPEAVVVTQESGQPRAYVCTSCPDIKEGALRLRCWSWDFDGKFFRNEVVLVISWPSDSDTIPITDLHAYPLRHAHEHMEQELQHRGEVFWACRSRKFVNYGVPLQGMEVQIVNLRYMIDTATYKLMHGGGEGDENEDDSAAEARTDLDEHIMGNNDIPPEPFALLLPAFIRGYGFHNKKWNRLLVKHIHDIQWNKTAFNHRLVLKEEKKELIRALISVHIGQKQTVKTDFMDGKGEGLIILLHGGPGTGKTLTAESVAEFAERPLYRVTCGDIGTDAEGVEKYLESVLFIGSTWTEQDEVILKTDVDDKILEYLYEQLADYMLQLSNLDFSTIGAVSKNSSSNEWTAGGRPLTYNMNELRTVASGYPTGGFPTAPFSSAKAYLDSLADEHLVHFRTQRNLANSREDAKKRFIARRQFRQLVSRYCLDDTGPFKPYCDDLQPSNMLADPETLRITAVLDFEFANSMPAQFAYDPPWWLLLLGPDMWLEHHSMEEFVTRYVPRMQQFLRVLEQVEMRTTSEEVQNDPPLSVLMRDSWDSGRFWFDYGIRKSFDVDAVYWAALHKDGHDELDELDDKTKEEMEKLVDMKMDQLKAYDAECKIRFS</sequence>
<dbReference type="Gene3D" id="3.40.50.300">
    <property type="entry name" value="P-loop containing nucleotide triphosphate hydrolases"/>
    <property type="match status" value="1"/>
</dbReference>
<evidence type="ECO:0000259" key="3">
    <source>
        <dbReference type="Pfam" id="PF22942"/>
    </source>
</evidence>
<evidence type="ECO:0000313" key="4">
    <source>
        <dbReference type="EMBL" id="QRD02156.1"/>
    </source>
</evidence>
<protein>
    <recommendedName>
        <fullName evidence="6">ATPase AAA-type core domain-containing protein</fullName>
    </recommendedName>
</protein>
<dbReference type="Pfam" id="PF00004">
    <property type="entry name" value="AAA"/>
    <property type="match status" value="1"/>
</dbReference>
<dbReference type="GO" id="GO:0005524">
    <property type="term" value="F:ATP binding"/>
    <property type="evidence" value="ECO:0007669"/>
    <property type="project" value="InterPro"/>
</dbReference>
<dbReference type="PANTHER" id="PTHR46411:SF2">
    <property type="entry name" value="AAA+ ATPASE DOMAIN-CONTAINING PROTEIN"/>
    <property type="match status" value="1"/>
</dbReference>
<dbReference type="OrthoDB" id="5412996at2759"/>
<dbReference type="GO" id="GO:0016887">
    <property type="term" value="F:ATP hydrolysis activity"/>
    <property type="evidence" value="ECO:0007669"/>
    <property type="project" value="InterPro"/>
</dbReference>
<name>A0A7U2FFZ1_PHANO</name>
<dbReference type="VEuPathDB" id="FungiDB:JI435_051350"/>
<evidence type="ECO:0000256" key="1">
    <source>
        <dbReference type="SAM" id="MobiDB-lite"/>
    </source>
</evidence>
<feature type="domain" description="DUF7025" evidence="3">
    <location>
        <begin position="256"/>
        <end position="345"/>
    </location>
</feature>
<evidence type="ECO:0008006" key="6">
    <source>
        <dbReference type="Google" id="ProtNLM"/>
    </source>
</evidence>
<dbReference type="EMBL" id="CP069035">
    <property type="protein sequence ID" value="QRD02156.1"/>
    <property type="molecule type" value="Genomic_DNA"/>
</dbReference>